<feature type="compositionally biased region" description="Polar residues" evidence="1">
    <location>
        <begin position="200"/>
        <end position="215"/>
    </location>
</feature>
<keyword evidence="2" id="KW-0472">Membrane</keyword>
<organism evidence="3 4">
    <name type="scientific">Halovenus rubra</name>
    <dbReference type="NCBI Taxonomy" id="869890"/>
    <lineage>
        <taxon>Archaea</taxon>
        <taxon>Methanobacteriati</taxon>
        <taxon>Methanobacteriota</taxon>
        <taxon>Stenosarchaea group</taxon>
        <taxon>Halobacteria</taxon>
        <taxon>Halobacteriales</taxon>
        <taxon>Haloarculaceae</taxon>
        <taxon>Halovenus</taxon>
    </lineage>
</organism>
<sequence>MSRWQRRVDDLLYDGETVRKNIDIRAARVVVTSHRVLTFTPQLDGENFQQADRPNVTSVTTSALAPANVLRRGLLIGVIGAVLVVAGVLFDPESIFGDSLELDTTASSDFGLGGFMDATRSMFSLLMNLDTLLLNIGALGLLLATVLLGVYWYLRTPTLVLEQAGDNDDVHLPRPEAASDVAYQLEEAILPDPREDTESGTDTPSKTGHSSASSDRVTDETVADDTGFIDDGATD</sequence>
<dbReference type="AlphaFoldDB" id="A0ABD5X5H8"/>
<proteinExistence type="predicted"/>
<evidence type="ECO:0000256" key="2">
    <source>
        <dbReference type="SAM" id="Phobius"/>
    </source>
</evidence>
<accession>A0ABD5X5H8</accession>
<name>A0ABD5X5H8_9EURY</name>
<gene>
    <name evidence="3" type="ORF">ACFQJ7_10450</name>
</gene>
<evidence type="ECO:0000256" key="1">
    <source>
        <dbReference type="SAM" id="MobiDB-lite"/>
    </source>
</evidence>
<evidence type="ECO:0000313" key="3">
    <source>
        <dbReference type="EMBL" id="MFC7126450.1"/>
    </source>
</evidence>
<evidence type="ECO:0000313" key="4">
    <source>
        <dbReference type="Proteomes" id="UP001596414"/>
    </source>
</evidence>
<keyword evidence="2" id="KW-1133">Transmembrane helix</keyword>
<feature type="transmembrane region" description="Helical" evidence="2">
    <location>
        <begin position="132"/>
        <end position="154"/>
    </location>
</feature>
<dbReference type="RefSeq" id="WP_267636006.1">
    <property type="nucleotide sequence ID" value="NZ_JAODIY010000001.1"/>
</dbReference>
<dbReference type="EMBL" id="JBHSZQ010000020">
    <property type="protein sequence ID" value="MFC7126450.1"/>
    <property type="molecule type" value="Genomic_DNA"/>
</dbReference>
<protein>
    <submittedName>
        <fullName evidence="3">Uncharacterized protein</fullName>
    </submittedName>
</protein>
<feature type="transmembrane region" description="Helical" evidence="2">
    <location>
        <begin position="73"/>
        <end position="90"/>
    </location>
</feature>
<feature type="region of interest" description="Disordered" evidence="1">
    <location>
        <begin position="189"/>
        <end position="235"/>
    </location>
</feature>
<reference evidence="3 4" key="1">
    <citation type="journal article" date="2014" name="Int. J. Syst. Evol. Microbiol.">
        <title>Complete genome sequence of Corynebacterium casei LMG S-19264T (=DSM 44701T), isolated from a smear-ripened cheese.</title>
        <authorList>
            <consortium name="US DOE Joint Genome Institute (JGI-PGF)"/>
            <person name="Walter F."/>
            <person name="Albersmeier A."/>
            <person name="Kalinowski J."/>
            <person name="Ruckert C."/>
        </authorList>
    </citation>
    <scope>NUCLEOTIDE SEQUENCE [LARGE SCALE GENOMIC DNA]</scope>
    <source>
        <strain evidence="3 4">CGMCC 4.7215</strain>
    </source>
</reference>
<dbReference type="Proteomes" id="UP001596414">
    <property type="component" value="Unassembled WGS sequence"/>
</dbReference>
<comment type="caution">
    <text evidence="3">The sequence shown here is derived from an EMBL/GenBank/DDBJ whole genome shotgun (WGS) entry which is preliminary data.</text>
</comment>
<keyword evidence="2" id="KW-0812">Transmembrane</keyword>